<reference evidence="1 2" key="1">
    <citation type="submission" date="2016-03" db="EMBL/GenBank/DDBJ databases">
        <title>EvidentialGene: Evidence-directed Construction of Genes on Genomes.</title>
        <authorList>
            <person name="Gilbert D.G."/>
            <person name="Choi J.-H."/>
            <person name="Mockaitis K."/>
            <person name="Colbourne J."/>
            <person name="Pfrender M."/>
        </authorList>
    </citation>
    <scope>NUCLEOTIDE SEQUENCE [LARGE SCALE GENOMIC DNA]</scope>
    <source>
        <strain evidence="1 2">Xinb3</strain>
        <tissue evidence="1">Complete organism</tissue>
    </source>
</reference>
<dbReference type="PANTHER" id="PTHR47266">
    <property type="entry name" value="ENDONUCLEASE-RELATED"/>
    <property type="match status" value="1"/>
</dbReference>
<gene>
    <name evidence="1" type="ORF">APZ42_025496</name>
</gene>
<dbReference type="EMBL" id="LRGB01001880">
    <property type="protein sequence ID" value="KZS10113.1"/>
    <property type="molecule type" value="Genomic_DNA"/>
</dbReference>
<name>A0A164T0P6_9CRUS</name>
<proteinExistence type="predicted"/>
<dbReference type="Proteomes" id="UP000076858">
    <property type="component" value="Unassembled WGS sequence"/>
</dbReference>
<evidence type="ECO:0000313" key="2">
    <source>
        <dbReference type="Proteomes" id="UP000076858"/>
    </source>
</evidence>
<comment type="caution">
    <text evidence="1">The sequence shown here is derived from an EMBL/GenBank/DDBJ whole genome shotgun (WGS) entry which is preliminary data.</text>
</comment>
<accession>A0A164T0P6</accession>
<evidence type="ECO:0000313" key="1">
    <source>
        <dbReference type="EMBL" id="KZS10113.1"/>
    </source>
</evidence>
<dbReference type="AlphaFoldDB" id="A0A164T0P6"/>
<dbReference type="InterPro" id="IPR052160">
    <property type="entry name" value="Gypsy_RT_Integrase-like"/>
</dbReference>
<protein>
    <submittedName>
        <fullName evidence="1">Uncharacterized protein</fullName>
    </submittedName>
</protein>
<organism evidence="1 2">
    <name type="scientific">Daphnia magna</name>
    <dbReference type="NCBI Taxonomy" id="35525"/>
    <lineage>
        <taxon>Eukaryota</taxon>
        <taxon>Metazoa</taxon>
        <taxon>Ecdysozoa</taxon>
        <taxon>Arthropoda</taxon>
        <taxon>Crustacea</taxon>
        <taxon>Branchiopoda</taxon>
        <taxon>Diplostraca</taxon>
        <taxon>Cladocera</taxon>
        <taxon>Anomopoda</taxon>
        <taxon>Daphniidae</taxon>
        <taxon>Daphnia</taxon>
    </lineage>
</organism>
<keyword evidence="2" id="KW-1185">Reference proteome</keyword>
<sequence>MDRAVTRCVQSCKSCQTRKPDQGKPKGLMEITQVGGQFERIGIDVLGPFPRSRSGDTNIAVAVDYLRK</sequence>